<dbReference type="RefSeq" id="WP_190540946.1">
    <property type="nucleotide sequence ID" value="NZ_CAWPNO010000046.1"/>
</dbReference>
<evidence type="ECO:0000256" key="6">
    <source>
        <dbReference type="ARBA" id="ARBA00022824"/>
    </source>
</evidence>
<evidence type="ECO:0000313" key="10">
    <source>
        <dbReference type="EMBL" id="MBD2196108.1"/>
    </source>
</evidence>
<evidence type="ECO:0000256" key="3">
    <source>
        <dbReference type="ARBA" id="ARBA00022676"/>
    </source>
</evidence>
<evidence type="ECO:0000256" key="7">
    <source>
        <dbReference type="ARBA" id="ARBA00022989"/>
    </source>
</evidence>
<evidence type="ECO:0000256" key="9">
    <source>
        <dbReference type="SAM" id="Phobius"/>
    </source>
</evidence>
<dbReference type="Proteomes" id="UP000658514">
    <property type="component" value="Unassembled WGS sequence"/>
</dbReference>
<proteinExistence type="predicted"/>
<dbReference type="Pfam" id="PF03901">
    <property type="entry name" value="Glyco_transf_22"/>
    <property type="match status" value="1"/>
</dbReference>
<evidence type="ECO:0000256" key="4">
    <source>
        <dbReference type="ARBA" id="ARBA00022679"/>
    </source>
</evidence>
<evidence type="ECO:0000256" key="5">
    <source>
        <dbReference type="ARBA" id="ARBA00022692"/>
    </source>
</evidence>
<accession>A0ABR8A8B1</accession>
<keyword evidence="8 9" id="KW-0472">Membrane</keyword>
<feature type="transmembrane region" description="Helical" evidence="9">
    <location>
        <begin position="146"/>
        <end position="165"/>
    </location>
</feature>
<dbReference type="InterPro" id="IPR005599">
    <property type="entry name" value="GPI_mannosylTrfase"/>
</dbReference>
<evidence type="ECO:0000256" key="1">
    <source>
        <dbReference type="ARBA" id="ARBA00004127"/>
    </source>
</evidence>
<gene>
    <name evidence="10" type="ORF">H6G24_11455</name>
</gene>
<comment type="subcellular location">
    <subcellularLocation>
        <location evidence="1">Endomembrane system</location>
        <topology evidence="1">Multi-pass membrane protein</topology>
    </subcellularLocation>
    <subcellularLocation>
        <location evidence="2">Endoplasmic reticulum membrane</location>
    </subcellularLocation>
</comment>
<dbReference type="EMBL" id="JACJQH010000015">
    <property type="protein sequence ID" value="MBD2196108.1"/>
    <property type="molecule type" value="Genomic_DNA"/>
</dbReference>
<dbReference type="PANTHER" id="PTHR22760">
    <property type="entry name" value="GLYCOSYLTRANSFERASE"/>
    <property type="match status" value="1"/>
</dbReference>
<keyword evidence="4" id="KW-0808">Transferase</keyword>
<feature type="transmembrane region" description="Helical" evidence="9">
    <location>
        <begin position="290"/>
        <end position="306"/>
    </location>
</feature>
<feature type="transmembrane region" description="Helical" evidence="9">
    <location>
        <begin position="120"/>
        <end position="139"/>
    </location>
</feature>
<feature type="transmembrane region" description="Helical" evidence="9">
    <location>
        <begin position="312"/>
        <end position="332"/>
    </location>
</feature>
<feature type="transmembrane region" description="Helical" evidence="9">
    <location>
        <begin position="213"/>
        <end position="233"/>
    </location>
</feature>
<keyword evidence="5 9" id="KW-0812">Transmembrane</keyword>
<organism evidence="10 11">
    <name type="scientific">Calothrix parietina FACHB-288</name>
    <dbReference type="NCBI Taxonomy" id="2692896"/>
    <lineage>
        <taxon>Bacteria</taxon>
        <taxon>Bacillati</taxon>
        <taxon>Cyanobacteriota</taxon>
        <taxon>Cyanophyceae</taxon>
        <taxon>Nostocales</taxon>
        <taxon>Calotrichaceae</taxon>
        <taxon>Calothrix</taxon>
    </lineage>
</organism>
<name>A0ABR8A8B1_9CYAN</name>
<evidence type="ECO:0000256" key="8">
    <source>
        <dbReference type="ARBA" id="ARBA00023136"/>
    </source>
</evidence>
<reference evidence="10 11" key="1">
    <citation type="journal article" date="2020" name="ISME J.">
        <title>Comparative genomics reveals insights into cyanobacterial evolution and habitat adaptation.</title>
        <authorList>
            <person name="Chen M.Y."/>
            <person name="Teng W.K."/>
            <person name="Zhao L."/>
            <person name="Hu C.X."/>
            <person name="Zhou Y.K."/>
            <person name="Han B.P."/>
            <person name="Song L.R."/>
            <person name="Shu W.S."/>
        </authorList>
    </citation>
    <scope>NUCLEOTIDE SEQUENCE [LARGE SCALE GENOMIC DNA]</scope>
    <source>
        <strain evidence="10 11">FACHB-288</strain>
    </source>
</reference>
<protein>
    <submittedName>
        <fullName evidence="10">Mannosyltransferase</fullName>
    </submittedName>
</protein>
<feature type="transmembrane region" description="Helical" evidence="9">
    <location>
        <begin position="262"/>
        <end position="283"/>
    </location>
</feature>
<feature type="transmembrane region" description="Helical" evidence="9">
    <location>
        <begin position="171"/>
        <end position="201"/>
    </location>
</feature>
<keyword evidence="11" id="KW-1185">Reference proteome</keyword>
<keyword evidence="3 10" id="KW-0328">Glycosyltransferase</keyword>
<sequence length="496" mass="56373">MNSKLKLNTLLCSILILLALLLRVGCALAFPNIFWADEIFQTQEPAHRLAFGHGIITWEFRDGIRSWIFPALLAAIMRLTAWLGDGSTGYVTGVNIFLSLLSLTTIVVAFLWGYRTGGLLTAVITAGICSVWYEFVYFAPKAFNEVVATHLFLPGVYLGVHGKWFQPRTRLFLAGCLCGCALGLRIQLITAVAVALLYICWHKDWQERTITMMAGIIGPLLIFGLVDAFTWSYPFQSFWKHFWINIIENRSHIYGVSPWYEYFVFMLKSWSFFIVPIALLAIIGSFQSPILAWLAIAVILIHSLPAHKEYRFIYTALPLILMLAGLGTSQVVKFWLLKWRSHQAKFVAVSLCLILWASTSAVLAGRFNLYTELSWQMLWNNRGWTHWNAESGNLQALQKLSQEKTVCGVGLWGIHWALSGGYTYLHQDVPMFLMDNNKEFETQKQNFNYLVANIPIQQPGYSSQHCWGNTCIYQREGDCQPVRSDRINQVIQQTGG</sequence>
<keyword evidence="7 9" id="KW-1133">Transmembrane helix</keyword>
<feature type="transmembrane region" description="Helical" evidence="9">
    <location>
        <begin position="96"/>
        <end position="114"/>
    </location>
</feature>
<evidence type="ECO:0000256" key="2">
    <source>
        <dbReference type="ARBA" id="ARBA00004586"/>
    </source>
</evidence>
<dbReference type="GO" id="GO:0016757">
    <property type="term" value="F:glycosyltransferase activity"/>
    <property type="evidence" value="ECO:0007669"/>
    <property type="project" value="UniProtKB-KW"/>
</dbReference>
<keyword evidence="6" id="KW-0256">Endoplasmic reticulum</keyword>
<evidence type="ECO:0000313" key="11">
    <source>
        <dbReference type="Proteomes" id="UP000658514"/>
    </source>
</evidence>
<comment type="caution">
    <text evidence="10">The sequence shown here is derived from an EMBL/GenBank/DDBJ whole genome shotgun (WGS) entry which is preliminary data.</text>
</comment>
<feature type="transmembrane region" description="Helical" evidence="9">
    <location>
        <begin position="344"/>
        <end position="364"/>
    </location>
</feature>